<protein>
    <submittedName>
        <fullName evidence="2">Uncharacterized protein</fullName>
    </submittedName>
</protein>
<dbReference type="RefSeq" id="WP_129429390.1">
    <property type="nucleotide sequence ID" value="NZ_JOFV01000005.1"/>
</dbReference>
<proteinExistence type="predicted"/>
<accession>A0A4Q1L236</accession>
<dbReference type="EMBL" id="SDJR01000001">
    <property type="protein sequence ID" value="RXR28002.1"/>
    <property type="molecule type" value="Genomic_DNA"/>
</dbReference>
<evidence type="ECO:0000313" key="4">
    <source>
        <dbReference type="Proteomes" id="UP000290517"/>
    </source>
</evidence>
<evidence type="ECO:0000313" key="1">
    <source>
        <dbReference type="EMBL" id="RXR28002.1"/>
    </source>
</evidence>
<dbReference type="Proteomes" id="UP000290517">
    <property type="component" value="Unassembled WGS sequence"/>
</dbReference>
<dbReference type="AlphaFoldDB" id="A0A4Q1L236"/>
<evidence type="ECO:0000313" key="2">
    <source>
        <dbReference type="EMBL" id="RXR35989.1"/>
    </source>
</evidence>
<keyword evidence="4" id="KW-1185">Reference proteome</keyword>
<dbReference type="OrthoDB" id="3534840at2"/>
<evidence type="ECO:0000313" key="3">
    <source>
        <dbReference type="Proteomes" id="UP000289805"/>
    </source>
</evidence>
<sequence>MIDKDDLFPVGSVCVAVARVFFSFRGEVDRSRGTVEFCWQRGGATTVDTRSDWTLVGGSTRWEDPYRDVEEAERAAIHQEYGIFVLEEARPPDPLSSVVGGRLLGVRREFDEYDYWMDVDLLFDRGLVRLESWEGEVRIRVSDVAPGLVEDGAA</sequence>
<comment type="caution">
    <text evidence="2">The sequence shown here is derived from an EMBL/GenBank/DDBJ whole genome shotgun (WGS) entry which is preliminary data.</text>
</comment>
<dbReference type="Proteomes" id="UP000289805">
    <property type="component" value="Unassembled WGS sequence"/>
</dbReference>
<name>A0A4Q1L236_9CELL</name>
<reference evidence="3 4" key="1">
    <citation type="submission" date="2019-01" db="EMBL/GenBank/DDBJ databases">
        <title>Oerskovia turbata Genome sequencing and assembly.</title>
        <authorList>
            <person name="Dou T."/>
        </authorList>
    </citation>
    <scope>NUCLEOTIDE SEQUENCE [LARGE SCALE GENOMIC DNA]</scope>
    <source>
        <strain evidence="2 3">JCM12123</strain>
        <strain evidence="1 4">JCM3160</strain>
    </source>
</reference>
<gene>
    <name evidence="1" type="ORF">EQW73_01490</name>
    <name evidence="2" type="ORF">EQW78_04265</name>
</gene>
<organism evidence="2 3">
    <name type="scientific">Oerskovia turbata</name>
    <dbReference type="NCBI Taxonomy" id="1713"/>
    <lineage>
        <taxon>Bacteria</taxon>
        <taxon>Bacillati</taxon>
        <taxon>Actinomycetota</taxon>
        <taxon>Actinomycetes</taxon>
        <taxon>Micrococcales</taxon>
        <taxon>Cellulomonadaceae</taxon>
        <taxon>Oerskovia</taxon>
    </lineage>
</organism>
<dbReference type="EMBL" id="SDJQ01000006">
    <property type="protein sequence ID" value="RXR35989.1"/>
    <property type="molecule type" value="Genomic_DNA"/>
</dbReference>